<protein>
    <recommendedName>
        <fullName evidence="2">Orotidine 5'-phosphate decarboxylase domain-containing protein</fullName>
    </recommendedName>
</protein>
<dbReference type="SMART" id="SM00934">
    <property type="entry name" value="OMPdecase"/>
    <property type="match status" value="1"/>
</dbReference>
<name>A0A1J5IK63_9BACT</name>
<evidence type="ECO:0000256" key="1">
    <source>
        <dbReference type="ARBA" id="ARBA00023239"/>
    </source>
</evidence>
<comment type="caution">
    <text evidence="3">The sequence shown here is derived from an EMBL/GenBank/DDBJ whole genome shotgun (WGS) entry which is preliminary data.</text>
</comment>
<dbReference type="Pfam" id="PF00215">
    <property type="entry name" value="OMPdecase"/>
    <property type="match status" value="1"/>
</dbReference>
<organism evidence="3 4">
    <name type="scientific">Candidatus Wirthbacteria bacterium CG2_30_54_11</name>
    <dbReference type="NCBI Taxonomy" id="1817892"/>
    <lineage>
        <taxon>Bacteria</taxon>
        <taxon>Candidatus Wirthbacteria</taxon>
    </lineage>
</organism>
<gene>
    <name evidence="3" type="ORF">AUK40_03250</name>
</gene>
<accession>A0A1J5IK63</accession>
<evidence type="ECO:0000313" key="3">
    <source>
        <dbReference type="EMBL" id="OIP97444.1"/>
    </source>
</evidence>
<dbReference type="Proteomes" id="UP000183245">
    <property type="component" value="Unassembled WGS sequence"/>
</dbReference>
<keyword evidence="1" id="KW-0456">Lyase</keyword>
<dbReference type="PANTHER" id="PTHR35039">
    <property type="entry name" value="3-KETO-L-GULONATE-6-PHOSPHATE DECARBOXYLASE SGBH-RELATED"/>
    <property type="match status" value="1"/>
</dbReference>
<proteinExistence type="predicted"/>
<dbReference type="GO" id="GO:0004590">
    <property type="term" value="F:orotidine-5'-phosphate decarboxylase activity"/>
    <property type="evidence" value="ECO:0007669"/>
    <property type="project" value="InterPro"/>
</dbReference>
<dbReference type="InterPro" id="IPR011060">
    <property type="entry name" value="RibuloseP-bd_barrel"/>
</dbReference>
<dbReference type="InterPro" id="IPR001754">
    <property type="entry name" value="OMPdeCOase_dom"/>
</dbReference>
<dbReference type="Gene3D" id="3.20.20.70">
    <property type="entry name" value="Aldolase class I"/>
    <property type="match status" value="1"/>
</dbReference>
<dbReference type="InterPro" id="IPR013785">
    <property type="entry name" value="Aldolase_TIM"/>
</dbReference>
<evidence type="ECO:0000313" key="4">
    <source>
        <dbReference type="Proteomes" id="UP000183245"/>
    </source>
</evidence>
<reference evidence="3 4" key="1">
    <citation type="journal article" date="2016" name="Environ. Microbiol.">
        <title>Genomic resolution of a cold subsurface aquifer community provides metabolic insights for novel microbes adapted to high CO concentrations.</title>
        <authorList>
            <person name="Probst A.J."/>
            <person name="Castelle C.J."/>
            <person name="Singh A."/>
            <person name="Brown C.T."/>
            <person name="Anantharaman K."/>
            <person name="Sharon I."/>
            <person name="Hug L.A."/>
            <person name="Burstein D."/>
            <person name="Emerson J.B."/>
            <person name="Thomas B.C."/>
            <person name="Banfield J.F."/>
        </authorList>
    </citation>
    <scope>NUCLEOTIDE SEQUENCE [LARGE SCALE GENOMIC DNA]</scope>
    <source>
        <strain evidence="3">CG2_30_54_11</strain>
    </source>
</reference>
<dbReference type="GO" id="GO:0019854">
    <property type="term" value="P:L-ascorbic acid catabolic process"/>
    <property type="evidence" value="ECO:0007669"/>
    <property type="project" value="TreeGrafter"/>
</dbReference>
<dbReference type="SUPFAM" id="SSF51366">
    <property type="entry name" value="Ribulose-phoshate binding barrel"/>
    <property type="match status" value="1"/>
</dbReference>
<dbReference type="PANTHER" id="PTHR35039:SF3">
    <property type="entry name" value="3-KETO-L-GULONATE-6-PHOSPHATE DECARBOXYLASE SGBH-RELATED"/>
    <property type="match status" value="1"/>
</dbReference>
<feature type="domain" description="Orotidine 5'-phosphate decarboxylase" evidence="2">
    <location>
        <begin position="6"/>
        <end position="201"/>
    </location>
</feature>
<dbReference type="STRING" id="1817892.AUK40_03250"/>
<dbReference type="GO" id="GO:0033982">
    <property type="term" value="F:3-dehydro-L-gulonate-6-phosphate decarboxylase activity"/>
    <property type="evidence" value="ECO:0007669"/>
    <property type="project" value="TreeGrafter"/>
</dbReference>
<dbReference type="EMBL" id="MNZT01000056">
    <property type="protein sequence ID" value="OIP97444.1"/>
    <property type="molecule type" value="Genomic_DNA"/>
</dbReference>
<dbReference type="GO" id="GO:0006207">
    <property type="term" value="P:'de novo' pyrimidine nucleobase biosynthetic process"/>
    <property type="evidence" value="ECO:0007669"/>
    <property type="project" value="InterPro"/>
</dbReference>
<evidence type="ECO:0000259" key="2">
    <source>
        <dbReference type="SMART" id="SM00934"/>
    </source>
</evidence>
<dbReference type="AlphaFoldDB" id="A0A1J5IK63"/>
<sequence>MKSNTFLQLAFNHTFLEFAAAIPHIPRHEQILIEAGTPFIKREGIGVISRMKQWWHGRIVADLKVVDGAAAEVRMAAQAGASYVTASGSASVETLRLFIEECKRANVLSAIDMLNVTNPMKTLWQVNLIPDAVYIHRGRDEENAYGKLIQYKHIAKLKGKWDNLVGAAGGIDRKELQSAIFNGADIVVVNIVKPGDPWKGMVLDRDFAENIKPFLQFLS</sequence>